<evidence type="ECO:0000313" key="1">
    <source>
        <dbReference type="EMBL" id="GIY26016.1"/>
    </source>
</evidence>
<gene>
    <name evidence="1" type="ORF">CDAR_439791</name>
</gene>
<dbReference type="EMBL" id="BPLQ01006883">
    <property type="protein sequence ID" value="GIY26016.1"/>
    <property type="molecule type" value="Genomic_DNA"/>
</dbReference>
<protein>
    <submittedName>
        <fullName evidence="1">Uncharacterized protein</fullName>
    </submittedName>
</protein>
<proteinExistence type="predicted"/>
<accession>A0AAV4RYU8</accession>
<keyword evidence="2" id="KW-1185">Reference proteome</keyword>
<organism evidence="1 2">
    <name type="scientific">Caerostris darwini</name>
    <dbReference type="NCBI Taxonomy" id="1538125"/>
    <lineage>
        <taxon>Eukaryota</taxon>
        <taxon>Metazoa</taxon>
        <taxon>Ecdysozoa</taxon>
        <taxon>Arthropoda</taxon>
        <taxon>Chelicerata</taxon>
        <taxon>Arachnida</taxon>
        <taxon>Araneae</taxon>
        <taxon>Araneomorphae</taxon>
        <taxon>Entelegynae</taxon>
        <taxon>Araneoidea</taxon>
        <taxon>Araneidae</taxon>
        <taxon>Caerostris</taxon>
    </lineage>
</organism>
<comment type="caution">
    <text evidence="1">The sequence shown here is derived from an EMBL/GenBank/DDBJ whole genome shotgun (WGS) entry which is preliminary data.</text>
</comment>
<reference evidence="1 2" key="1">
    <citation type="submission" date="2021-06" db="EMBL/GenBank/DDBJ databases">
        <title>Caerostris darwini draft genome.</title>
        <authorList>
            <person name="Kono N."/>
            <person name="Arakawa K."/>
        </authorList>
    </citation>
    <scope>NUCLEOTIDE SEQUENCE [LARGE SCALE GENOMIC DNA]</scope>
</reference>
<dbReference type="AlphaFoldDB" id="A0AAV4RYU8"/>
<dbReference type="Proteomes" id="UP001054837">
    <property type="component" value="Unassembled WGS sequence"/>
</dbReference>
<name>A0AAV4RYU8_9ARAC</name>
<sequence>MSTKGVSSNSYPPCWNMIINASEYMNKLKDRVDHIIQQFYGNEDKNCNSGTTTLHNKPHKKNKKNDSMKEMQTFSPLTRTNSKSKVDFFFLFPTHYPLSAEAECAEHIQMWVSHGTLSPLFYFRKCLLIAVLSDLICNYFGRGVPKISDEDLYATERSFSIIIMVPNFSVLMSYGLSIDRCVQKKEGILPTFNSQSMGWLLRFIV</sequence>
<evidence type="ECO:0000313" key="2">
    <source>
        <dbReference type="Proteomes" id="UP001054837"/>
    </source>
</evidence>